<dbReference type="SMART" id="SM00490">
    <property type="entry name" value="HELICc"/>
    <property type="match status" value="1"/>
</dbReference>
<keyword evidence="7" id="KW-1185">Reference proteome</keyword>
<dbReference type="CDD" id="cd18787">
    <property type="entry name" value="SF2_C_DEAD"/>
    <property type="match status" value="1"/>
</dbReference>
<dbReference type="GO" id="GO:0004386">
    <property type="term" value="F:helicase activity"/>
    <property type="evidence" value="ECO:0007669"/>
    <property type="project" value="UniProtKB-KW"/>
</dbReference>
<evidence type="ECO:0000313" key="6">
    <source>
        <dbReference type="EMBL" id="PIK56044.1"/>
    </source>
</evidence>
<dbReference type="STRING" id="307972.A0A2G8L717"/>
<reference evidence="6 7" key="1">
    <citation type="journal article" date="2017" name="PLoS Biol.">
        <title>The sea cucumber genome provides insights into morphological evolution and visceral regeneration.</title>
        <authorList>
            <person name="Zhang X."/>
            <person name="Sun L."/>
            <person name="Yuan J."/>
            <person name="Sun Y."/>
            <person name="Gao Y."/>
            <person name="Zhang L."/>
            <person name="Li S."/>
            <person name="Dai H."/>
            <person name="Hamel J.F."/>
            <person name="Liu C."/>
            <person name="Yu Y."/>
            <person name="Liu S."/>
            <person name="Lin W."/>
            <person name="Guo K."/>
            <person name="Jin S."/>
            <person name="Xu P."/>
            <person name="Storey K.B."/>
            <person name="Huan P."/>
            <person name="Zhang T."/>
            <person name="Zhou Y."/>
            <person name="Zhang J."/>
            <person name="Lin C."/>
            <person name="Li X."/>
            <person name="Xing L."/>
            <person name="Huo D."/>
            <person name="Sun M."/>
            <person name="Wang L."/>
            <person name="Mercier A."/>
            <person name="Li F."/>
            <person name="Yang H."/>
            <person name="Xiang J."/>
        </authorList>
    </citation>
    <scope>NUCLEOTIDE SEQUENCE [LARGE SCALE GENOMIC DNA]</scope>
    <source>
        <strain evidence="6">Shaxun</strain>
        <tissue evidence="6">Muscle</tissue>
    </source>
</reference>
<name>A0A2G8L717_STIJA</name>
<keyword evidence="1" id="KW-0547">Nucleotide-binding</keyword>
<dbReference type="SUPFAM" id="SSF52540">
    <property type="entry name" value="P-loop containing nucleoside triphosphate hydrolases"/>
    <property type="match status" value="1"/>
</dbReference>
<dbReference type="AlphaFoldDB" id="A0A2G8L717"/>
<evidence type="ECO:0000259" key="5">
    <source>
        <dbReference type="PROSITE" id="PS51194"/>
    </source>
</evidence>
<dbReference type="InterPro" id="IPR027417">
    <property type="entry name" value="P-loop_NTPase"/>
</dbReference>
<dbReference type="OrthoDB" id="10256233at2759"/>
<keyword evidence="4" id="KW-0067">ATP-binding</keyword>
<dbReference type="GO" id="GO:0016787">
    <property type="term" value="F:hydrolase activity"/>
    <property type="evidence" value="ECO:0007669"/>
    <property type="project" value="UniProtKB-KW"/>
</dbReference>
<organism evidence="6 7">
    <name type="scientific">Stichopus japonicus</name>
    <name type="common">Sea cucumber</name>
    <dbReference type="NCBI Taxonomy" id="307972"/>
    <lineage>
        <taxon>Eukaryota</taxon>
        <taxon>Metazoa</taxon>
        <taxon>Echinodermata</taxon>
        <taxon>Eleutherozoa</taxon>
        <taxon>Echinozoa</taxon>
        <taxon>Holothuroidea</taxon>
        <taxon>Aspidochirotacea</taxon>
        <taxon>Aspidochirotida</taxon>
        <taxon>Stichopodidae</taxon>
        <taxon>Apostichopus</taxon>
    </lineage>
</organism>
<dbReference type="PANTHER" id="PTHR47960">
    <property type="entry name" value="DEAD-BOX ATP-DEPENDENT RNA HELICASE 50"/>
    <property type="match status" value="1"/>
</dbReference>
<dbReference type="InterPro" id="IPR001650">
    <property type="entry name" value="Helicase_C-like"/>
</dbReference>
<sequence>MSYQHLIFTGCNLMSLRGFASHSKDKQLLGKDVRTKTAVMVFCNETSTCNWLAYVLEENGIDCLRLNGDMKPKDRRGVMEAFQSGSCDILVSTDIASRVEHIINFDFPTFMSDYIHRVGRVGRVSSKAGGRVSSFVIHKWDVDLVNKIESAVRNRESLPRVDANIKRKHILRNTDSTPFNQLLFE</sequence>
<proteinExistence type="predicted"/>
<evidence type="ECO:0000256" key="3">
    <source>
        <dbReference type="ARBA" id="ARBA00022806"/>
    </source>
</evidence>
<evidence type="ECO:0000313" key="7">
    <source>
        <dbReference type="Proteomes" id="UP000230750"/>
    </source>
</evidence>
<protein>
    <submittedName>
        <fullName evidence="6">Putative ATP-dependent RNA helicase DDX28</fullName>
    </submittedName>
</protein>
<comment type="caution">
    <text evidence="6">The sequence shown here is derived from an EMBL/GenBank/DDBJ whole genome shotgun (WGS) entry which is preliminary data.</text>
</comment>
<keyword evidence="2" id="KW-0378">Hydrolase</keyword>
<evidence type="ECO:0000256" key="1">
    <source>
        <dbReference type="ARBA" id="ARBA00022741"/>
    </source>
</evidence>
<keyword evidence="3 6" id="KW-0347">Helicase</keyword>
<dbReference type="EMBL" id="MRZV01000190">
    <property type="protein sequence ID" value="PIK56044.1"/>
    <property type="molecule type" value="Genomic_DNA"/>
</dbReference>
<dbReference type="PROSITE" id="PS51194">
    <property type="entry name" value="HELICASE_CTER"/>
    <property type="match status" value="1"/>
</dbReference>
<dbReference type="Gene3D" id="3.40.50.300">
    <property type="entry name" value="P-loop containing nucleotide triphosphate hydrolases"/>
    <property type="match status" value="1"/>
</dbReference>
<dbReference type="Pfam" id="PF00271">
    <property type="entry name" value="Helicase_C"/>
    <property type="match status" value="1"/>
</dbReference>
<feature type="domain" description="Helicase C-terminal" evidence="5">
    <location>
        <begin position="25"/>
        <end position="169"/>
    </location>
</feature>
<dbReference type="GO" id="GO:0005524">
    <property type="term" value="F:ATP binding"/>
    <property type="evidence" value="ECO:0007669"/>
    <property type="project" value="UniProtKB-KW"/>
</dbReference>
<accession>A0A2G8L717</accession>
<gene>
    <name evidence="6" type="ORF">BSL78_07070</name>
</gene>
<dbReference type="Proteomes" id="UP000230750">
    <property type="component" value="Unassembled WGS sequence"/>
</dbReference>
<evidence type="ECO:0000256" key="4">
    <source>
        <dbReference type="ARBA" id="ARBA00022840"/>
    </source>
</evidence>
<evidence type="ECO:0000256" key="2">
    <source>
        <dbReference type="ARBA" id="ARBA00022801"/>
    </source>
</evidence>